<protein>
    <submittedName>
        <fullName evidence="1">Uncharacterized protein</fullName>
    </submittedName>
</protein>
<dbReference type="EMBL" id="MN740732">
    <property type="protein sequence ID" value="QHS81263.1"/>
    <property type="molecule type" value="Genomic_DNA"/>
</dbReference>
<name>A0A6C0AP39_9ZZZZ</name>
<accession>A0A6C0AP39</accession>
<reference evidence="1" key="1">
    <citation type="journal article" date="2020" name="Nature">
        <title>Giant virus diversity and host interactions through global metagenomics.</title>
        <authorList>
            <person name="Schulz F."/>
            <person name="Roux S."/>
            <person name="Paez-Espino D."/>
            <person name="Jungbluth S."/>
            <person name="Walsh D.A."/>
            <person name="Denef V.J."/>
            <person name="McMahon K.D."/>
            <person name="Konstantinidis K.T."/>
            <person name="Eloe-Fadrosh E.A."/>
            <person name="Kyrpides N.C."/>
            <person name="Woyke T."/>
        </authorList>
    </citation>
    <scope>NUCLEOTIDE SEQUENCE</scope>
    <source>
        <strain evidence="1">GVMAG-S-1101161-73</strain>
    </source>
</reference>
<organism evidence="1">
    <name type="scientific">viral metagenome</name>
    <dbReference type="NCBI Taxonomy" id="1070528"/>
    <lineage>
        <taxon>unclassified sequences</taxon>
        <taxon>metagenomes</taxon>
        <taxon>organismal metagenomes</taxon>
    </lineage>
</organism>
<sequence length="272" mass="31473">MAPAFLFLRNPFLDMASSVWAMPEEQWIGDSPREADVQLLYQEAQGVSAIDEVNFRQQVIEMWKVKEVSLKIKELPGRTRLVFLGTEEQWEGVPWALWARIFQAIGHPIGHVLFYAHPSERFFNSGESKPLGPENINGGYTNICSKERIVIYRYEEATRVLLHELLHTACFDKEKGVEDLEAHTEAWTEVFLCAILSKGGEGSFKNLWKQQCRWIYHQCAELRNTVRGPADYAWRYITGKRDVLRGLGFLQDCKEPIQIKLSPRFTTPEWPI</sequence>
<evidence type="ECO:0000313" key="1">
    <source>
        <dbReference type="EMBL" id="QHS81263.1"/>
    </source>
</evidence>
<proteinExistence type="predicted"/>
<dbReference type="AlphaFoldDB" id="A0A6C0AP39"/>